<dbReference type="AlphaFoldDB" id="A0A4V5LRB0"/>
<keyword evidence="2" id="KW-1185">Reference proteome</keyword>
<sequence>MDLSQPTQANVEFIIEAIKTKLRMATGAAMQASSFDTSRYEDLKDIYDLVSSKDRFSVSEVEAIVSELGRLRA</sequence>
<evidence type="ECO:0000313" key="2">
    <source>
        <dbReference type="Proteomes" id="UP000309673"/>
    </source>
</evidence>
<dbReference type="EMBL" id="SUPK01000014">
    <property type="protein sequence ID" value="TJY38499.1"/>
    <property type="molecule type" value="Genomic_DNA"/>
</dbReference>
<proteinExistence type="predicted"/>
<gene>
    <name evidence="1" type="ORF">E5161_20150</name>
</gene>
<protein>
    <submittedName>
        <fullName evidence="1">DUF1128 domain-containing protein</fullName>
    </submittedName>
</protein>
<accession>A0A4V5LRB0</accession>
<organism evidence="1 2">
    <name type="scientific">Cohnella pontilimi</name>
    <dbReference type="NCBI Taxonomy" id="2564100"/>
    <lineage>
        <taxon>Bacteria</taxon>
        <taxon>Bacillati</taxon>
        <taxon>Bacillota</taxon>
        <taxon>Bacilli</taxon>
        <taxon>Bacillales</taxon>
        <taxon>Paenibacillaceae</taxon>
        <taxon>Cohnella</taxon>
    </lineage>
</organism>
<dbReference type="InterPro" id="IPR009507">
    <property type="entry name" value="UPF0435"/>
</dbReference>
<dbReference type="Pfam" id="PF06569">
    <property type="entry name" value="DUF1128"/>
    <property type="match status" value="1"/>
</dbReference>
<dbReference type="Proteomes" id="UP000309673">
    <property type="component" value="Unassembled WGS sequence"/>
</dbReference>
<reference evidence="1 2" key="1">
    <citation type="submission" date="2019-04" db="EMBL/GenBank/DDBJ databases">
        <title>Cohnella sp. nov., isolated from soil.</title>
        <authorList>
            <person name="Kim W."/>
        </authorList>
    </citation>
    <scope>NUCLEOTIDE SEQUENCE [LARGE SCALE GENOMIC DNA]</scope>
    <source>
        <strain evidence="1 2">CAU 1483</strain>
    </source>
</reference>
<name>A0A4V5LRB0_9BACL</name>
<dbReference type="OrthoDB" id="2361695at2"/>
<dbReference type="RefSeq" id="WP_136779678.1">
    <property type="nucleotide sequence ID" value="NZ_SUPK01000014.1"/>
</dbReference>
<comment type="caution">
    <text evidence="1">The sequence shown here is derived from an EMBL/GenBank/DDBJ whole genome shotgun (WGS) entry which is preliminary data.</text>
</comment>
<evidence type="ECO:0000313" key="1">
    <source>
        <dbReference type="EMBL" id="TJY38499.1"/>
    </source>
</evidence>